<reference evidence="3 4" key="1">
    <citation type="journal article" date="2015" name="Fungal Genet. Biol.">
        <title>Evolution of novel wood decay mechanisms in Agaricales revealed by the genome sequences of Fistulina hepatica and Cylindrobasidium torrendii.</title>
        <authorList>
            <person name="Floudas D."/>
            <person name="Held B.W."/>
            <person name="Riley R."/>
            <person name="Nagy L.G."/>
            <person name="Koehler G."/>
            <person name="Ransdell A.S."/>
            <person name="Younus H."/>
            <person name="Chow J."/>
            <person name="Chiniquy J."/>
            <person name="Lipzen A."/>
            <person name="Tritt A."/>
            <person name="Sun H."/>
            <person name="Haridas S."/>
            <person name="LaButti K."/>
            <person name="Ohm R.A."/>
            <person name="Kues U."/>
            <person name="Blanchette R.A."/>
            <person name="Grigoriev I.V."/>
            <person name="Minto R.E."/>
            <person name="Hibbett D.S."/>
        </authorList>
    </citation>
    <scope>NUCLEOTIDE SEQUENCE [LARGE SCALE GENOMIC DNA]</scope>
    <source>
        <strain evidence="3 4">FP15055 ss-10</strain>
    </source>
</reference>
<dbReference type="PANTHER" id="PTHR38926:SF5">
    <property type="entry name" value="F-BOX AND LEUCINE-RICH REPEAT PROTEIN 6"/>
    <property type="match status" value="1"/>
</dbReference>
<dbReference type="InterPro" id="IPR001810">
    <property type="entry name" value="F-box_dom"/>
</dbReference>
<evidence type="ECO:0000313" key="4">
    <source>
        <dbReference type="Proteomes" id="UP000054007"/>
    </source>
</evidence>
<dbReference type="EMBL" id="KN880663">
    <property type="protein sequence ID" value="KIY63932.1"/>
    <property type="molecule type" value="Genomic_DNA"/>
</dbReference>
<dbReference type="OrthoDB" id="2269034at2759"/>
<keyword evidence="4" id="KW-1185">Reference proteome</keyword>
<dbReference type="Gene3D" id="3.80.10.10">
    <property type="entry name" value="Ribonuclease Inhibitor"/>
    <property type="match status" value="1"/>
</dbReference>
<dbReference type="SUPFAM" id="SSF81383">
    <property type="entry name" value="F-box domain"/>
    <property type="match status" value="1"/>
</dbReference>
<dbReference type="Proteomes" id="UP000054007">
    <property type="component" value="Unassembled WGS sequence"/>
</dbReference>
<proteinExistence type="predicted"/>
<dbReference type="AlphaFoldDB" id="A0A0D7B0D7"/>
<feature type="compositionally biased region" description="Basic and acidic residues" evidence="1">
    <location>
        <begin position="283"/>
        <end position="295"/>
    </location>
</feature>
<dbReference type="SUPFAM" id="SSF52047">
    <property type="entry name" value="RNI-like"/>
    <property type="match status" value="1"/>
</dbReference>
<evidence type="ECO:0000256" key="1">
    <source>
        <dbReference type="SAM" id="MobiDB-lite"/>
    </source>
</evidence>
<dbReference type="Gene3D" id="1.20.1280.50">
    <property type="match status" value="1"/>
</dbReference>
<evidence type="ECO:0000313" key="3">
    <source>
        <dbReference type="EMBL" id="KIY63932.1"/>
    </source>
</evidence>
<name>A0A0D7B0D7_9AGAR</name>
<dbReference type="Pfam" id="PF12937">
    <property type="entry name" value="F-box-like"/>
    <property type="match status" value="1"/>
</dbReference>
<sequence>MSQTTHTQVCPRCASPYTMYPDWQSVVQSEQIRKFIENPWLHDFGATTSPTADTFRDYASSLNLDDQVEALKQSIAQLIFQQKLLESLSQTLKAFFAPIHILPADVLVNIFGLCASANARFKVRTEPSTALLLGRVCRRWRNLVINSPLLWSRFPSDWLQFGSRTLAAIAFERSRQVPLYIQLDFYESVVPQRMREELRKSSHHWRRLDVAHSTARIKTDIAELGITGLPLLEELHIKLVRSSQQKDVEVLEFVPDCPKLTRLFLRHENPSSYGSDYEYGDDSNSHESDGQSHEYDSEDDNDVNEPVGPWSLPQNQHFPWHQLTTLAWHINSPPQVTFAILGISKQLETLELTSNSSFEPAELRSDLVANLDAPVTLQHLTSLRYERVRGIMGGLCCPALERLDISNISGQALSKFLSTSNPPLKTLRMGTFHLDWSEIWRLIEVGRIPLLEELIIGNSIGTLYDINTHFEDDMRLPPTKVLTMDTPTPIENIKGGELNAIYLYVRSLWPNLGLKAFNLFTRANYYHTTSVDRSRESINETPLLHLMNKLRDEGLKVTVSYSPSSDPDDVSCREYY</sequence>
<accession>A0A0D7B0D7</accession>
<organism evidence="3 4">
    <name type="scientific">Cylindrobasidium torrendii FP15055 ss-10</name>
    <dbReference type="NCBI Taxonomy" id="1314674"/>
    <lineage>
        <taxon>Eukaryota</taxon>
        <taxon>Fungi</taxon>
        <taxon>Dikarya</taxon>
        <taxon>Basidiomycota</taxon>
        <taxon>Agaricomycotina</taxon>
        <taxon>Agaricomycetes</taxon>
        <taxon>Agaricomycetidae</taxon>
        <taxon>Agaricales</taxon>
        <taxon>Marasmiineae</taxon>
        <taxon>Physalacriaceae</taxon>
        <taxon>Cylindrobasidium</taxon>
    </lineage>
</organism>
<feature type="region of interest" description="Disordered" evidence="1">
    <location>
        <begin position="274"/>
        <end position="308"/>
    </location>
</feature>
<feature type="domain" description="F-box" evidence="2">
    <location>
        <begin position="101"/>
        <end position="153"/>
    </location>
</feature>
<gene>
    <name evidence="3" type="ORF">CYLTODRAFT_493521</name>
</gene>
<dbReference type="PANTHER" id="PTHR38926">
    <property type="entry name" value="F-BOX DOMAIN CONTAINING PROTEIN, EXPRESSED"/>
    <property type="match status" value="1"/>
</dbReference>
<evidence type="ECO:0000259" key="2">
    <source>
        <dbReference type="Pfam" id="PF12937"/>
    </source>
</evidence>
<dbReference type="InterPro" id="IPR036047">
    <property type="entry name" value="F-box-like_dom_sf"/>
</dbReference>
<dbReference type="InterPro" id="IPR032675">
    <property type="entry name" value="LRR_dom_sf"/>
</dbReference>
<protein>
    <recommendedName>
        <fullName evidence="2">F-box domain-containing protein</fullName>
    </recommendedName>
</protein>